<protein>
    <recommendedName>
        <fullName evidence="3">DUF1570 domain-containing protein</fullName>
    </recommendedName>
</protein>
<reference evidence="1 2" key="1">
    <citation type="submission" date="2019-02" db="EMBL/GenBank/DDBJ databases">
        <title>Deep-cultivation of Planctomycetes and their phenomic and genomic characterization uncovers novel biology.</title>
        <authorList>
            <person name="Wiegand S."/>
            <person name="Jogler M."/>
            <person name="Boedeker C."/>
            <person name="Pinto D."/>
            <person name="Vollmers J."/>
            <person name="Rivas-Marin E."/>
            <person name="Kohn T."/>
            <person name="Peeters S.H."/>
            <person name="Heuer A."/>
            <person name="Rast P."/>
            <person name="Oberbeckmann S."/>
            <person name="Bunk B."/>
            <person name="Jeske O."/>
            <person name="Meyerdierks A."/>
            <person name="Storesund J.E."/>
            <person name="Kallscheuer N."/>
            <person name="Luecker S."/>
            <person name="Lage O.M."/>
            <person name="Pohl T."/>
            <person name="Merkel B.J."/>
            <person name="Hornburger P."/>
            <person name="Mueller R.-W."/>
            <person name="Bruemmer F."/>
            <person name="Labrenz M."/>
            <person name="Spormann A.M."/>
            <person name="Op den Camp H."/>
            <person name="Overmann J."/>
            <person name="Amann R."/>
            <person name="Jetten M.S.M."/>
            <person name="Mascher T."/>
            <person name="Medema M.H."/>
            <person name="Devos D.P."/>
            <person name="Kaster A.-K."/>
            <person name="Ovreas L."/>
            <person name="Rohde M."/>
            <person name="Galperin M.Y."/>
            <person name="Jogler C."/>
        </authorList>
    </citation>
    <scope>NUCLEOTIDE SEQUENCE [LARGE SCALE GENOMIC DNA]</scope>
    <source>
        <strain evidence="1 2">Poly30</strain>
    </source>
</reference>
<sequence>MTFADSPLLSRLTSRRLPFRAGLVLAAGMVIGGFAPVGAPAAFAQKPLDKTKPLGDPANDPYTRGGKEEYMKAAGYVSMGGFEFGPPPDTTVETNGFLSYLDIRWIETAHFQIGVALPQVKVTQSERDKIRAELTEMEPIFGDEIDPRTRVLDPWIRAHLYARRCEKHYADIQAMLGVTDEDFAKNKPLWNGTTKYMGTGPYLGQIGKYEVLLLPSEGAAKTYLRDRLGLTTKLSQRWNIIPRDTQTVIIHTDQGKLRVDESLHGHLVFNLTHNMINGYKHYSYDMPVWITEGAAHWFERQYNPKFNTFDAAEGAAAEMSSKADWKPEAKKIVSSGKAPTFASLINLRTFAELELDHHFMTWSIFDYMMTVHPEFVKKYFDRLSGLKNAEGYDDYSRFEDEQRLVFKEVLDMNYREFDLAWQAWVLETY</sequence>
<evidence type="ECO:0000313" key="1">
    <source>
        <dbReference type="EMBL" id="QDV05661.1"/>
    </source>
</evidence>
<evidence type="ECO:0000313" key="2">
    <source>
        <dbReference type="Proteomes" id="UP000320390"/>
    </source>
</evidence>
<organism evidence="1 2">
    <name type="scientific">Saltatorellus ferox</name>
    <dbReference type="NCBI Taxonomy" id="2528018"/>
    <lineage>
        <taxon>Bacteria</taxon>
        <taxon>Pseudomonadati</taxon>
        <taxon>Planctomycetota</taxon>
        <taxon>Planctomycetia</taxon>
        <taxon>Planctomycetia incertae sedis</taxon>
        <taxon>Saltatorellus</taxon>
    </lineage>
</organism>
<evidence type="ECO:0008006" key="3">
    <source>
        <dbReference type="Google" id="ProtNLM"/>
    </source>
</evidence>
<dbReference type="AlphaFoldDB" id="A0A518ENJ7"/>
<dbReference type="OrthoDB" id="302668at2"/>
<name>A0A518ENJ7_9BACT</name>
<dbReference type="InterPro" id="IPR006311">
    <property type="entry name" value="TAT_signal"/>
</dbReference>
<dbReference type="RefSeq" id="WP_145195150.1">
    <property type="nucleotide sequence ID" value="NZ_CP036434.1"/>
</dbReference>
<dbReference type="EMBL" id="CP036434">
    <property type="protein sequence ID" value="QDV05661.1"/>
    <property type="molecule type" value="Genomic_DNA"/>
</dbReference>
<dbReference type="Proteomes" id="UP000320390">
    <property type="component" value="Chromosome"/>
</dbReference>
<accession>A0A518ENJ7</accession>
<proteinExistence type="predicted"/>
<keyword evidence="2" id="KW-1185">Reference proteome</keyword>
<gene>
    <name evidence="1" type="ORF">Poly30_11600</name>
</gene>
<dbReference type="PROSITE" id="PS51318">
    <property type="entry name" value="TAT"/>
    <property type="match status" value="1"/>
</dbReference>